<dbReference type="RefSeq" id="XP_040666298.1">
    <property type="nucleotide sequence ID" value="XM_040815341.1"/>
</dbReference>
<sequence length="163" mass="18306">MTGGVGVSAVTRYHRRRSTTVLRGVCRGTARSILNAVPLRECEPGSCGREVSKTRSTTFGRAGRCEPSQRSASTQLHCPDSFDNPLLKLVHLQHDSCLKRRFLNARKSPEKQRDPHSRVHSGCCDTDPSGEKNQESPLYIRNHHSLQLIRPLFVRFNLKSDLS</sequence>
<organism evidence="2 3">
    <name type="scientific">Aspergillus versicolor CBS 583.65</name>
    <dbReference type="NCBI Taxonomy" id="1036611"/>
    <lineage>
        <taxon>Eukaryota</taxon>
        <taxon>Fungi</taxon>
        <taxon>Dikarya</taxon>
        <taxon>Ascomycota</taxon>
        <taxon>Pezizomycotina</taxon>
        <taxon>Eurotiomycetes</taxon>
        <taxon>Eurotiomycetidae</taxon>
        <taxon>Eurotiales</taxon>
        <taxon>Aspergillaceae</taxon>
        <taxon>Aspergillus</taxon>
        <taxon>Aspergillus subgen. Nidulantes</taxon>
    </lineage>
</organism>
<dbReference type="VEuPathDB" id="FungiDB:ASPVEDRAFT_574804"/>
<feature type="region of interest" description="Disordered" evidence="1">
    <location>
        <begin position="106"/>
        <end position="130"/>
    </location>
</feature>
<dbReference type="AlphaFoldDB" id="A0A1L9PGF6"/>
<dbReference type="Proteomes" id="UP000184073">
    <property type="component" value="Unassembled WGS sequence"/>
</dbReference>
<keyword evidence="3" id="KW-1185">Reference proteome</keyword>
<evidence type="ECO:0000256" key="1">
    <source>
        <dbReference type="SAM" id="MobiDB-lite"/>
    </source>
</evidence>
<protein>
    <submittedName>
        <fullName evidence="2">Uncharacterized protein</fullName>
    </submittedName>
</protein>
<name>A0A1L9PGF6_ASPVE</name>
<gene>
    <name evidence="2" type="ORF">ASPVEDRAFT_574804</name>
</gene>
<accession>A0A1L9PGF6</accession>
<dbReference type="EMBL" id="KV878127">
    <property type="protein sequence ID" value="OJJ00536.1"/>
    <property type="molecule type" value="Genomic_DNA"/>
</dbReference>
<dbReference type="GeneID" id="63730852"/>
<proteinExistence type="predicted"/>
<evidence type="ECO:0000313" key="2">
    <source>
        <dbReference type="EMBL" id="OJJ00536.1"/>
    </source>
</evidence>
<evidence type="ECO:0000313" key="3">
    <source>
        <dbReference type="Proteomes" id="UP000184073"/>
    </source>
</evidence>
<reference evidence="3" key="1">
    <citation type="journal article" date="2017" name="Genome Biol.">
        <title>Comparative genomics reveals high biological diversity and specific adaptations in the industrially and medically important fungal genus Aspergillus.</title>
        <authorList>
            <person name="de Vries R.P."/>
            <person name="Riley R."/>
            <person name="Wiebenga A."/>
            <person name="Aguilar-Osorio G."/>
            <person name="Amillis S."/>
            <person name="Uchima C.A."/>
            <person name="Anderluh G."/>
            <person name="Asadollahi M."/>
            <person name="Askin M."/>
            <person name="Barry K."/>
            <person name="Battaglia E."/>
            <person name="Bayram O."/>
            <person name="Benocci T."/>
            <person name="Braus-Stromeyer S.A."/>
            <person name="Caldana C."/>
            <person name="Canovas D."/>
            <person name="Cerqueira G.C."/>
            <person name="Chen F."/>
            <person name="Chen W."/>
            <person name="Choi C."/>
            <person name="Clum A."/>
            <person name="Dos Santos R.A."/>
            <person name="Damasio A.R."/>
            <person name="Diallinas G."/>
            <person name="Emri T."/>
            <person name="Fekete E."/>
            <person name="Flipphi M."/>
            <person name="Freyberg S."/>
            <person name="Gallo A."/>
            <person name="Gournas C."/>
            <person name="Habgood R."/>
            <person name="Hainaut M."/>
            <person name="Harispe M.L."/>
            <person name="Henrissat B."/>
            <person name="Hilden K.S."/>
            <person name="Hope R."/>
            <person name="Hossain A."/>
            <person name="Karabika E."/>
            <person name="Karaffa L."/>
            <person name="Karanyi Z."/>
            <person name="Krasevec N."/>
            <person name="Kuo A."/>
            <person name="Kusch H."/>
            <person name="LaButti K."/>
            <person name="Lagendijk E.L."/>
            <person name="Lapidus A."/>
            <person name="Levasseur A."/>
            <person name="Lindquist E."/>
            <person name="Lipzen A."/>
            <person name="Logrieco A.F."/>
            <person name="MacCabe A."/>
            <person name="Maekelae M.R."/>
            <person name="Malavazi I."/>
            <person name="Melin P."/>
            <person name="Meyer V."/>
            <person name="Mielnichuk N."/>
            <person name="Miskei M."/>
            <person name="Molnar A.P."/>
            <person name="Mule G."/>
            <person name="Ngan C.Y."/>
            <person name="Orejas M."/>
            <person name="Orosz E."/>
            <person name="Ouedraogo J.P."/>
            <person name="Overkamp K.M."/>
            <person name="Park H.-S."/>
            <person name="Perrone G."/>
            <person name="Piumi F."/>
            <person name="Punt P.J."/>
            <person name="Ram A.F."/>
            <person name="Ramon A."/>
            <person name="Rauscher S."/>
            <person name="Record E."/>
            <person name="Riano-Pachon D.M."/>
            <person name="Robert V."/>
            <person name="Roehrig J."/>
            <person name="Ruller R."/>
            <person name="Salamov A."/>
            <person name="Salih N.S."/>
            <person name="Samson R.A."/>
            <person name="Sandor E."/>
            <person name="Sanguinetti M."/>
            <person name="Schuetze T."/>
            <person name="Sepcic K."/>
            <person name="Shelest E."/>
            <person name="Sherlock G."/>
            <person name="Sophianopoulou V."/>
            <person name="Squina F.M."/>
            <person name="Sun H."/>
            <person name="Susca A."/>
            <person name="Todd R.B."/>
            <person name="Tsang A."/>
            <person name="Unkles S.E."/>
            <person name="van de Wiele N."/>
            <person name="van Rossen-Uffink D."/>
            <person name="Oliveira J.V."/>
            <person name="Vesth T.C."/>
            <person name="Visser J."/>
            <person name="Yu J.-H."/>
            <person name="Zhou M."/>
            <person name="Andersen M.R."/>
            <person name="Archer D.B."/>
            <person name="Baker S.E."/>
            <person name="Benoit I."/>
            <person name="Brakhage A.A."/>
            <person name="Braus G.H."/>
            <person name="Fischer R."/>
            <person name="Frisvad J.C."/>
            <person name="Goldman G.H."/>
            <person name="Houbraken J."/>
            <person name="Oakley B."/>
            <person name="Pocsi I."/>
            <person name="Scazzocchio C."/>
            <person name="Seiboth B."/>
            <person name="vanKuyk P.A."/>
            <person name="Wortman J."/>
            <person name="Dyer P.S."/>
            <person name="Grigoriev I.V."/>
        </authorList>
    </citation>
    <scope>NUCLEOTIDE SEQUENCE [LARGE SCALE GENOMIC DNA]</scope>
    <source>
        <strain evidence="3">CBS 583.65</strain>
    </source>
</reference>
<feature type="compositionally biased region" description="Basic and acidic residues" evidence="1">
    <location>
        <begin position="107"/>
        <end position="117"/>
    </location>
</feature>